<dbReference type="AlphaFoldDB" id="A0A135TUH1"/>
<keyword evidence="1" id="KW-0732">Signal</keyword>
<reference evidence="2 3" key="1">
    <citation type="submission" date="2014-02" db="EMBL/GenBank/DDBJ databases">
        <title>The genome sequence of Colletotrichum nymphaeae SA-01.</title>
        <authorList>
            <person name="Baroncelli R."/>
            <person name="Thon M.R."/>
        </authorList>
    </citation>
    <scope>NUCLEOTIDE SEQUENCE [LARGE SCALE GENOMIC DNA]</scope>
    <source>
        <strain evidence="2 3">SA-01</strain>
    </source>
</reference>
<dbReference type="OrthoDB" id="2730619at2759"/>
<feature type="chain" id="PRO_5007804202" evidence="1">
    <location>
        <begin position="24"/>
        <end position="587"/>
    </location>
</feature>
<dbReference type="InterPro" id="IPR043750">
    <property type="entry name" value="DUF5695"/>
</dbReference>
<gene>
    <name evidence="2" type="ORF">CNYM01_13948</name>
</gene>
<dbReference type="Pfam" id="PF18951">
    <property type="entry name" value="DUF5695"/>
    <property type="match status" value="3"/>
</dbReference>
<keyword evidence="3" id="KW-1185">Reference proteome</keyword>
<dbReference type="Proteomes" id="UP000070054">
    <property type="component" value="Unassembled WGS sequence"/>
</dbReference>
<name>A0A135TUH1_9PEZI</name>
<evidence type="ECO:0000313" key="3">
    <source>
        <dbReference type="Proteomes" id="UP000070054"/>
    </source>
</evidence>
<organism evidence="2 3">
    <name type="scientific">Colletotrichum nymphaeae SA-01</name>
    <dbReference type="NCBI Taxonomy" id="1460502"/>
    <lineage>
        <taxon>Eukaryota</taxon>
        <taxon>Fungi</taxon>
        <taxon>Dikarya</taxon>
        <taxon>Ascomycota</taxon>
        <taxon>Pezizomycotina</taxon>
        <taxon>Sordariomycetes</taxon>
        <taxon>Hypocreomycetidae</taxon>
        <taxon>Glomerellales</taxon>
        <taxon>Glomerellaceae</taxon>
        <taxon>Colletotrichum</taxon>
        <taxon>Colletotrichum acutatum species complex</taxon>
    </lineage>
</organism>
<accession>A0A135TUH1</accession>
<feature type="signal peptide" evidence="1">
    <location>
        <begin position="1"/>
        <end position="23"/>
    </location>
</feature>
<comment type="caution">
    <text evidence="2">The sequence shown here is derived from an EMBL/GenBank/DDBJ whole genome shotgun (WGS) entry which is preliminary data.</text>
</comment>
<protein>
    <submittedName>
        <fullName evidence="2">Uncharacterized protein</fullName>
    </submittedName>
</protein>
<evidence type="ECO:0000313" key="2">
    <source>
        <dbReference type="EMBL" id="KXH51765.1"/>
    </source>
</evidence>
<evidence type="ECO:0000256" key="1">
    <source>
        <dbReference type="SAM" id="SignalP"/>
    </source>
</evidence>
<dbReference type="EMBL" id="JEMN01001019">
    <property type="protein sequence ID" value="KXH51765.1"/>
    <property type="molecule type" value="Genomic_DNA"/>
</dbReference>
<proteinExistence type="predicted"/>
<sequence length="587" mass="63747">MKKSQLYELLYLSLSIFFGTVFGQDDLGTMNGFIDGDSSQQRKPITALSQSNDVLVAADLSSTLPSGPLKVTREWLNLDGDLALRFNLSNAGNSTIEIGSLGFPAEFNSIFTHHHPADAMVASSLSEPYIGMDSGQIRVTPIKDKGSALVLTAIFQNRVTKDPGLSVVFEGVRGFDKAVRKTSHPTAVSIPGYILPRDLPGSLFLQSDSPVANISVDPQGSLSVALTGNATYTLTPGESARGRARVPVAYSDGEVQTSHYYITKSAPGTIQAMGHFLTTETHFTDESDPFGRAPSMITYDCQSIDEGGAGAYIAATVKQAIYPDADEARILDAFVNNVVWGNIQQDDYAVRNFLFFYEPAEVPEFTYEEFDWTSWSSSYRTALRISGGGVAWVEMGLMGETVWSVIVTDLLCEGVNNEAATLEVLMKSRAEHWDSVDAPSGSEMAWDSTAQEGVYQWARAGMVTLIETGISIGLVAYGGEISIDGSNVMVEPRDPVRKRVFIGPLAVLITVDVGVIERFFYDINAKSISMTLSQLVNAPKAMNATVWTDSAQVFWEVSGNNFEVARGGWKVPMDQERVNITLSLKSA</sequence>